<evidence type="ECO:0000313" key="2">
    <source>
        <dbReference type="EMBL" id="EFV03986.1"/>
    </source>
</evidence>
<protein>
    <submittedName>
        <fullName evidence="2">LICD family protein</fullName>
    </submittedName>
</protein>
<dbReference type="InterPro" id="IPR052942">
    <property type="entry name" value="LPS_cholinephosphotransferase"/>
</dbReference>
<proteinExistence type="predicted"/>
<dbReference type="HOGENOM" id="CLU_075543_0_0_10"/>
<comment type="caution">
    <text evidence="2">The sequence shown here is derived from an EMBL/GenBank/DDBJ whole genome shotgun (WGS) entry which is preliminary data.</text>
</comment>
<dbReference type="Pfam" id="PF04991">
    <property type="entry name" value="LicD"/>
    <property type="match status" value="1"/>
</dbReference>
<dbReference type="AlphaFoldDB" id="E6MQV5"/>
<name>E6MQV5_9BACT</name>
<evidence type="ECO:0000313" key="3">
    <source>
        <dbReference type="Proteomes" id="UP000003874"/>
    </source>
</evidence>
<dbReference type="STRING" id="888832.HMPREF9420_1873"/>
<dbReference type="eggNOG" id="COG3475">
    <property type="taxonomic scope" value="Bacteria"/>
</dbReference>
<organism evidence="2 3">
    <name type="scientific">Segatella salivae DSM 15606</name>
    <dbReference type="NCBI Taxonomy" id="888832"/>
    <lineage>
        <taxon>Bacteria</taxon>
        <taxon>Pseudomonadati</taxon>
        <taxon>Bacteroidota</taxon>
        <taxon>Bacteroidia</taxon>
        <taxon>Bacteroidales</taxon>
        <taxon>Prevotellaceae</taxon>
        <taxon>Segatella</taxon>
    </lineage>
</organism>
<feature type="domain" description="LicD/FKTN/FKRP nucleotidyltransferase" evidence="1">
    <location>
        <begin position="68"/>
        <end position="292"/>
    </location>
</feature>
<dbReference type="PANTHER" id="PTHR43404:SF2">
    <property type="entry name" value="LIPOPOLYSACCHARIDE CHOLINEPHOSPHOTRANSFERASE LICD"/>
    <property type="match status" value="1"/>
</dbReference>
<dbReference type="PANTHER" id="PTHR43404">
    <property type="entry name" value="LIPOPOLYSACCHARIDE CHOLINEPHOSPHOTRANSFERASE LICD"/>
    <property type="match status" value="1"/>
</dbReference>
<dbReference type="GO" id="GO:0009100">
    <property type="term" value="P:glycoprotein metabolic process"/>
    <property type="evidence" value="ECO:0007669"/>
    <property type="project" value="UniProtKB-ARBA"/>
</dbReference>
<dbReference type="EMBL" id="AEQO01000153">
    <property type="protein sequence ID" value="EFV03986.1"/>
    <property type="molecule type" value="Genomic_DNA"/>
</dbReference>
<dbReference type="InterPro" id="IPR007074">
    <property type="entry name" value="LicD/FKTN/FKRP_NTP_transf"/>
</dbReference>
<gene>
    <name evidence="2" type="ORF">HMPREF9420_1873</name>
</gene>
<keyword evidence="3" id="KW-1185">Reference proteome</keyword>
<dbReference type="Proteomes" id="UP000003874">
    <property type="component" value="Unassembled WGS sequence"/>
</dbReference>
<accession>E6MQV5</accession>
<evidence type="ECO:0000259" key="1">
    <source>
        <dbReference type="Pfam" id="PF04991"/>
    </source>
</evidence>
<sequence>MKDVLWNDKLMTALSCQYNNVFAIHIPHHELSTTLKMENKSYQPAELKQLHGVLYEILVEIDRVCRLLDTPFFMIGGSAIGVHFWGEIVPFDDDIDIGMKRDDYERFIKEAPKLLNSSYFLQCFATEPHTPYYFTKVRKNNTLYVEETVKNIPMHQGIFIDVIPFDHIPDSPKAERRQRKLANLIDVCFQAKEVWLWRYFGHCEIEYPQRQTFLNCLVTRLVATFIPKRLIYALLHKILTYYNKKHVTYYNNVMISADHIPVVDLENLVKRPFGPLQVNVPSNLENYLKYHYPTLKKYMTEEEIARYSHAPQVLKF</sequence>
<reference evidence="2 3" key="1">
    <citation type="submission" date="2010-12" db="EMBL/GenBank/DDBJ databases">
        <authorList>
            <person name="Muzny D."/>
            <person name="Qin X."/>
            <person name="Deng J."/>
            <person name="Jiang H."/>
            <person name="Liu Y."/>
            <person name="Qu J."/>
            <person name="Song X.-Z."/>
            <person name="Zhang L."/>
            <person name="Thornton R."/>
            <person name="Coyle M."/>
            <person name="Francisco L."/>
            <person name="Jackson L."/>
            <person name="Javaid M."/>
            <person name="Korchina V."/>
            <person name="Kovar C."/>
            <person name="Mata R."/>
            <person name="Mathew T."/>
            <person name="Ngo R."/>
            <person name="Nguyen L."/>
            <person name="Nguyen N."/>
            <person name="Okwuonu G."/>
            <person name="Ongeri F."/>
            <person name="Pham C."/>
            <person name="Simmons D."/>
            <person name="Wilczek-Boney K."/>
            <person name="Hale W."/>
            <person name="Jakkamsetti A."/>
            <person name="Pham P."/>
            <person name="Ruth R."/>
            <person name="San Lucas F."/>
            <person name="Warren J."/>
            <person name="Zhang J."/>
            <person name="Zhao Z."/>
            <person name="Zhou C."/>
            <person name="Zhu D."/>
            <person name="Lee S."/>
            <person name="Bess C."/>
            <person name="Blankenburg K."/>
            <person name="Forbes L."/>
            <person name="Fu Q."/>
            <person name="Gubbala S."/>
            <person name="Hirani K."/>
            <person name="Jayaseelan J.C."/>
            <person name="Lara F."/>
            <person name="Munidasa M."/>
            <person name="Palculict T."/>
            <person name="Patil S."/>
            <person name="Pu L.-L."/>
            <person name="Saada N."/>
            <person name="Tang L."/>
            <person name="Weissenberger G."/>
            <person name="Zhu Y."/>
            <person name="Hemphill L."/>
            <person name="Shang Y."/>
            <person name="Youmans B."/>
            <person name="Ayvaz T."/>
            <person name="Ross M."/>
            <person name="Santibanez J."/>
            <person name="Aqrawi P."/>
            <person name="Gross S."/>
            <person name="Joshi V."/>
            <person name="Fowler G."/>
            <person name="Nazareth L."/>
            <person name="Reid J."/>
            <person name="Worley K."/>
            <person name="Petrosino J."/>
            <person name="Highlander S."/>
            <person name="Gibbs R."/>
        </authorList>
    </citation>
    <scope>NUCLEOTIDE SEQUENCE [LARGE SCALE GENOMIC DNA]</scope>
    <source>
        <strain evidence="2 3">DSM 15606</strain>
    </source>
</reference>